<dbReference type="RefSeq" id="WP_020634141.1">
    <property type="nucleotide sequence ID" value="NZ_KB913032.1"/>
</dbReference>
<proteinExistence type="predicted"/>
<name>A0A229S8C6_AMYAL</name>
<keyword evidence="3" id="KW-1185">Reference proteome</keyword>
<dbReference type="NCBIfam" id="TIGR01444">
    <property type="entry name" value="fkbM_fam"/>
    <property type="match status" value="1"/>
</dbReference>
<reference evidence="2 3" key="1">
    <citation type="submission" date="2017-07" db="EMBL/GenBank/DDBJ databases">
        <title>Amycolatopsis alba DSM 44262 Genome sequencing and assembly.</title>
        <authorList>
            <person name="Kaur N."/>
            <person name="Mayilraj S."/>
        </authorList>
    </citation>
    <scope>NUCLEOTIDE SEQUENCE [LARGE SCALE GENOMIC DNA]</scope>
    <source>
        <strain evidence="2 3">DSM 44262</strain>
    </source>
</reference>
<organism evidence="2 3">
    <name type="scientific">Amycolatopsis alba DSM 44262</name>
    <dbReference type="NCBI Taxonomy" id="1125972"/>
    <lineage>
        <taxon>Bacteria</taxon>
        <taxon>Bacillati</taxon>
        <taxon>Actinomycetota</taxon>
        <taxon>Actinomycetes</taxon>
        <taxon>Pseudonocardiales</taxon>
        <taxon>Pseudonocardiaceae</taxon>
        <taxon>Amycolatopsis</taxon>
    </lineage>
</organism>
<dbReference type="PANTHER" id="PTHR34203:SF13">
    <property type="entry name" value="EXPRESSED PROTEIN"/>
    <property type="match status" value="1"/>
</dbReference>
<accession>A0A229S8C6</accession>
<evidence type="ECO:0000313" key="3">
    <source>
        <dbReference type="Proteomes" id="UP000215563"/>
    </source>
</evidence>
<protein>
    <submittedName>
        <fullName evidence="2">Non-ribosomal peptide synthetase</fullName>
    </submittedName>
</protein>
<dbReference type="SUPFAM" id="SSF53335">
    <property type="entry name" value="S-adenosyl-L-methionine-dependent methyltransferases"/>
    <property type="match status" value="1"/>
</dbReference>
<dbReference type="InterPro" id="IPR052514">
    <property type="entry name" value="SAM-dependent_MTase"/>
</dbReference>
<evidence type="ECO:0000313" key="2">
    <source>
        <dbReference type="EMBL" id="OXM55177.1"/>
    </source>
</evidence>
<dbReference type="Pfam" id="PF05050">
    <property type="entry name" value="Methyltransf_21"/>
    <property type="match status" value="1"/>
</dbReference>
<comment type="caution">
    <text evidence="2">The sequence shown here is derived from an EMBL/GenBank/DDBJ whole genome shotgun (WGS) entry which is preliminary data.</text>
</comment>
<sequence length="262" mass="28728">MTAERAQDAIGTHELPNGVRVSCADEAEARILWAEIDGDTPYAEAIAGVRADEVVLDVGAHIGLASLCFTEHAPASRIIAFEPAAVTFSCLERNFAEHVPNGTALKLAVAAKNGEQEFVYHPYVSSKSTLHTDKADEDLNLEVYLDNADFDEQARPLVREMHNVRRIETVEVVTLGSVLDDHEIERVGLLKIDVERAELEVLEGVREEQWPRIRRVLAEVHDGEGRLGAVVAKLAGRGYDVRVRQAPAFAGGSVYIVLATRN</sequence>
<feature type="domain" description="Methyltransferase FkbM" evidence="1">
    <location>
        <begin position="57"/>
        <end position="240"/>
    </location>
</feature>
<dbReference type="InterPro" id="IPR006342">
    <property type="entry name" value="FkbM_mtfrase"/>
</dbReference>
<dbReference type="EMBL" id="NMQU01000006">
    <property type="protein sequence ID" value="OXM55177.1"/>
    <property type="molecule type" value="Genomic_DNA"/>
</dbReference>
<dbReference type="PANTHER" id="PTHR34203">
    <property type="entry name" value="METHYLTRANSFERASE, FKBM FAMILY PROTEIN"/>
    <property type="match status" value="1"/>
</dbReference>
<dbReference type="InterPro" id="IPR029063">
    <property type="entry name" value="SAM-dependent_MTases_sf"/>
</dbReference>
<dbReference type="AlphaFoldDB" id="A0A229S8C6"/>
<dbReference type="Gene3D" id="3.40.50.150">
    <property type="entry name" value="Vaccinia Virus protein VP39"/>
    <property type="match status" value="1"/>
</dbReference>
<evidence type="ECO:0000259" key="1">
    <source>
        <dbReference type="Pfam" id="PF05050"/>
    </source>
</evidence>
<gene>
    <name evidence="2" type="ORF">CFP75_01345</name>
</gene>
<dbReference type="Proteomes" id="UP000215563">
    <property type="component" value="Unassembled WGS sequence"/>
</dbReference>
<dbReference type="OrthoDB" id="424472at2"/>